<dbReference type="EMBL" id="CP139558">
    <property type="protein sequence ID" value="WPU91308.1"/>
    <property type="molecule type" value="Genomic_DNA"/>
</dbReference>
<gene>
    <name evidence="1" type="ORF">SNE25_18485</name>
</gene>
<reference evidence="1 2" key="1">
    <citation type="submission" date="2023-11" db="EMBL/GenBank/DDBJ databases">
        <title>Analysis of the Genomes of Mucilaginibacter gossypii cycad 4 and M. sabulilitoris SNA2: microbes with the potential for plant growth promotion.</title>
        <authorList>
            <person name="Hirsch A.M."/>
            <person name="Humm E."/>
            <person name="Rubbi M."/>
            <person name="Del Vecchio G."/>
            <person name="Ha S.M."/>
            <person name="Pellegrini M."/>
            <person name="Gunsalus R.P."/>
        </authorList>
    </citation>
    <scope>NUCLEOTIDE SEQUENCE [LARGE SCALE GENOMIC DNA]</scope>
    <source>
        <strain evidence="1 2">SNA2</strain>
    </source>
</reference>
<accession>A0ABZ0TGC2</accession>
<organism evidence="1 2">
    <name type="scientific">Mucilaginibacter sabulilitoris</name>
    <dbReference type="NCBI Taxonomy" id="1173583"/>
    <lineage>
        <taxon>Bacteria</taxon>
        <taxon>Pseudomonadati</taxon>
        <taxon>Bacteroidota</taxon>
        <taxon>Sphingobacteriia</taxon>
        <taxon>Sphingobacteriales</taxon>
        <taxon>Sphingobacteriaceae</taxon>
        <taxon>Mucilaginibacter</taxon>
    </lineage>
</organism>
<dbReference type="RefSeq" id="WP_321560474.1">
    <property type="nucleotide sequence ID" value="NZ_CP139558.1"/>
</dbReference>
<dbReference type="Proteomes" id="UP001324380">
    <property type="component" value="Chromosome"/>
</dbReference>
<keyword evidence="2" id="KW-1185">Reference proteome</keyword>
<proteinExistence type="predicted"/>
<evidence type="ECO:0000313" key="1">
    <source>
        <dbReference type="EMBL" id="WPU91308.1"/>
    </source>
</evidence>
<name>A0ABZ0TGC2_9SPHI</name>
<evidence type="ECO:0000313" key="2">
    <source>
        <dbReference type="Proteomes" id="UP001324380"/>
    </source>
</evidence>
<sequence length="173" mass="19408">MKTFYIPVIIVLICLNSCKKDDIANGNEFNKSYKAWLNYKSSVHNSYSYTQNQGSVFGYSAEIKIGVNNGKIVSRDFVSLRVRPDSTHAIDTTAHWHEENTSLNTHGNQGGELLTLDDIYTKARTNWLRVDPKNNDIYFEANNNGMISNCGYRPKGCQDDCVTGIIISSITAL</sequence>
<protein>
    <submittedName>
        <fullName evidence="1">Uncharacterized protein</fullName>
    </submittedName>
</protein>